<dbReference type="FunFam" id="3.30.70.270:FF:000001">
    <property type="entry name" value="Diguanylate cyclase domain protein"/>
    <property type="match status" value="1"/>
</dbReference>
<dbReference type="EMBL" id="CP024847">
    <property type="protein sequence ID" value="AUR53095.1"/>
    <property type="molecule type" value="Genomic_DNA"/>
</dbReference>
<dbReference type="Pfam" id="PF00072">
    <property type="entry name" value="Response_reg"/>
    <property type="match status" value="1"/>
</dbReference>
<dbReference type="OrthoDB" id="8522032at2"/>
<dbReference type="SUPFAM" id="SSF55073">
    <property type="entry name" value="Nucleotide cyclase"/>
    <property type="match status" value="1"/>
</dbReference>
<dbReference type="RefSeq" id="WP_102952381.1">
    <property type="nucleotide sequence ID" value="NZ_CP024847.1"/>
</dbReference>
<gene>
    <name evidence="6" type="ORF">CUN60_12615</name>
</gene>
<dbReference type="SMART" id="SM00267">
    <property type="entry name" value="GGDEF"/>
    <property type="match status" value="1"/>
</dbReference>
<dbReference type="InterPro" id="IPR001789">
    <property type="entry name" value="Sig_transdc_resp-reg_receiver"/>
</dbReference>
<organism evidence="6 7">
    <name type="scientific">Aquella oligotrophica</name>
    <dbReference type="NCBI Taxonomy" id="2067065"/>
    <lineage>
        <taxon>Bacteria</taxon>
        <taxon>Pseudomonadati</taxon>
        <taxon>Pseudomonadota</taxon>
        <taxon>Betaproteobacteria</taxon>
        <taxon>Neisseriales</taxon>
        <taxon>Neisseriaceae</taxon>
        <taxon>Aquella</taxon>
    </lineage>
</organism>
<evidence type="ECO:0000256" key="3">
    <source>
        <dbReference type="PROSITE-ProRule" id="PRU00169"/>
    </source>
</evidence>
<dbReference type="SMART" id="SM00448">
    <property type="entry name" value="REC"/>
    <property type="match status" value="1"/>
</dbReference>
<evidence type="ECO:0000313" key="7">
    <source>
        <dbReference type="Proteomes" id="UP000236655"/>
    </source>
</evidence>
<reference evidence="7" key="1">
    <citation type="submission" date="2017-11" db="EMBL/GenBank/DDBJ databases">
        <authorList>
            <person name="Chan K.G."/>
            <person name="Lee L.S."/>
        </authorList>
    </citation>
    <scope>NUCLEOTIDE SEQUENCE [LARGE SCALE GENOMIC DNA]</scope>
    <source>
        <strain evidence="7">DSM 100970</strain>
    </source>
</reference>
<dbReference type="InterPro" id="IPR050469">
    <property type="entry name" value="Diguanylate_Cyclase"/>
</dbReference>
<dbReference type="GO" id="GO:1902201">
    <property type="term" value="P:negative regulation of bacterial-type flagellum-dependent cell motility"/>
    <property type="evidence" value="ECO:0007669"/>
    <property type="project" value="TreeGrafter"/>
</dbReference>
<protein>
    <recommendedName>
        <fullName evidence="1">diguanylate cyclase</fullName>
        <ecNumber evidence="1">2.7.7.65</ecNumber>
    </recommendedName>
</protein>
<accession>A0A2I7N9W1</accession>
<dbReference type="GO" id="GO:0000160">
    <property type="term" value="P:phosphorelay signal transduction system"/>
    <property type="evidence" value="ECO:0007669"/>
    <property type="project" value="InterPro"/>
</dbReference>
<evidence type="ECO:0000256" key="1">
    <source>
        <dbReference type="ARBA" id="ARBA00012528"/>
    </source>
</evidence>
<dbReference type="SUPFAM" id="SSF52172">
    <property type="entry name" value="CheY-like"/>
    <property type="match status" value="1"/>
</dbReference>
<dbReference type="PANTHER" id="PTHR45138:SF9">
    <property type="entry name" value="DIGUANYLATE CYCLASE DGCM-RELATED"/>
    <property type="match status" value="1"/>
</dbReference>
<dbReference type="CDD" id="cd01949">
    <property type="entry name" value="GGDEF"/>
    <property type="match status" value="1"/>
</dbReference>
<proteinExistence type="predicted"/>
<dbReference type="CDD" id="cd19920">
    <property type="entry name" value="REC_PA4781-like"/>
    <property type="match status" value="1"/>
</dbReference>
<dbReference type="Pfam" id="PF00990">
    <property type="entry name" value="GGDEF"/>
    <property type="match status" value="1"/>
</dbReference>
<sequence length="303" mass="33974">MNQYKATILIVDDTPINIQILSEILKNDYHLKVATSGEKAIEIASSGERIDLILLDIVMPTIDGYQVCRRLKAENNTNKIPIIFVTAKNDVDDEEAGFNLGAVDYIIKPFHPAIVKVRVRNQVSLKLKSDLLEELAQIDGLTQIFNRRYLDGRLPLILDECQKQQQKLSLVMIDVDYFKNYNDNYGHGMGDVCLIELAKCLKKYVNMVKGALVARYGGEEFVLVLPELEKEEVISLVDQVIKAVEKLQIQHAYSKVSPFITISAGLAIFLPFKLDAASNVLAIADKALYQAKSNGRNQLVTFS</sequence>
<comment type="catalytic activity">
    <reaction evidence="2">
        <text>2 GTP = 3',3'-c-di-GMP + 2 diphosphate</text>
        <dbReference type="Rhea" id="RHEA:24898"/>
        <dbReference type="ChEBI" id="CHEBI:33019"/>
        <dbReference type="ChEBI" id="CHEBI:37565"/>
        <dbReference type="ChEBI" id="CHEBI:58805"/>
        <dbReference type="EC" id="2.7.7.65"/>
    </reaction>
</comment>
<feature type="domain" description="GGDEF" evidence="5">
    <location>
        <begin position="166"/>
        <end position="303"/>
    </location>
</feature>
<dbReference type="PROSITE" id="PS50887">
    <property type="entry name" value="GGDEF"/>
    <property type="match status" value="1"/>
</dbReference>
<dbReference type="InterPro" id="IPR000160">
    <property type="entry name" value="GGDEF_dom"/>
</dbReference>
<evidence type="ECO:0000259" key="5">
    <source>
        <dbReference type="PROSITE" id="PS50887"/>
    </source>
</evidence>
<dbReference type="PROSITE" id="PS50110">
    <property type="entry name" value="RESPONSE_REGULATORY"/>
    <property type="match status" value="1"/>
</dbReference>
<dbReference type="Proteomes" id="UP000236655">
    <property type="component" value="Chromosome"/>
</dbReference>
<keyword evidence="3" id="KW-0597">Phosphoprotein</keyword>
<dbReference type="Gene3D" id="3.40.50.2300">
    <property type="match status" value="1"/>
</dbReference>
<dbReference type="GO" id="GO:0043709">
    <property type="term" value="P:cell adhesion involved in single-species biofilm formation"/>
    <property type="evidence" value="ECO:0007669"/>
    <property type="project" value="TreeGrafter"/>
</dbReference>
<dbReference type="EC" id="2.7.7.65" evidence="1"/>
<name>A0A2I7N9W1_9NEIS</name>
<dbReference type="AlphaFoldDB" id="A0A2I7N9W1"/>
<feature type="domain" description="Response regulatory" evidence="4">
    <location>
        <begin position="7"/>
        <end position="123"/>
    </location>
</feature>
<evidence type="ECO:0000259" key="4">
    <source>
        <dbReference type="PROSITE" id="PS50110"/>
    </source>
</evidence>
<evidence type="ECO:0000313" key="6">
    <source>
        <dbReference type="EMBL" id="AUR53095.1"/>
    </source>
</evidence>
<dbReference type="GO" id="GO:0052621">
    <property type="term" value="F:diguanylate cyclase activity"/>
    <property type="evidence" value="ECO:0007669"/>
    <property type="project" value="UniProtKB-EC"/>
</dbReference>
<dbReference type="InterPro" id="IPR029787">
    <property type="entry name" value="Nucleotide_cyclase"/>
</dbReference>
<dbReference type="Gene3D" id="3.30.70.270">
    <property type="match status" value="1"/>
</dbReference>
<dbReference type="GO" id="GO:0005886">
    <property type="term" value="C:plasma membrane"/>
    <property type="evidence" value="ECO:0007669"/>
    <property type="project" value="TreeGrafter"/>
</dbReference>
<dbReference type="InterPro" id="IPR011006">
    <property type="entry name" value="CheY-like_superfamily"/>
</dbReference>
<keyword evidence="7" id="KW-1185">Reference proteome</keyword>
<feature type="modified residue" description="4-aspartylphosphate" evidence="3">
    <location>
        <position position="56"/>
    </location>
</feature>
<evidence type="ECO:0000256" key="2">
    <source>
        <dbReference type="ARBA" id="ARBA00034247"/>
    </source>
</evidence>
<dbReference type="NCBIfam" id="TIGR00254">
    <property type="entry name" value="GGDEF"/>
    <property type="match status" value="1"/>
</dbReference>
<dbReference type="PANTHER" id="PTHR45138">
    <property type="entry name" value="REGULATORY COMPONENTS OF SENSORY TRANSDUCTION SYSTEM"/>
    <property type="match status" value="1"/>
</dbReference>
<dbReference type="InterPro" id="IPR043128">
    <property type="entry name" value="Rev_trsase/Diguanyl_cyclase"/>
</dbReference>
<dbReference type="KEGG" id="nba:CUN60_12615"/>